<evidence type="ECO:0000313" key="4">
    <source>
        <dbReference type="Proteomes" id="UP000177876"/>
    </source>
</evidence>
<dbReference type="STRING" id="1797197.A2Y75_07130"/>
<dbReference type="Gene3D" id="3.90.1310.10">
    <property type="entry name" value="Penicillin-binding protein 2a (Domain 2)"/>
    <property type="match status" value="1"/>
</dbReference>
<dbReference type="PANTHER" id="PTHR30627:SF24">
    <property type="entry name" value="PENICILLIN-BINDING PROTEIN 4B"/>
    <property type="match status" value="1"/>
</dbReference>
<accession>A0A1F2WJB6</accession>
<organism evidence="3 4">
    <name type="scientific">Candidatus Solincola sediminis</name>
    <dbReference type="NCBI Taxonomy" id="1797199"/>
    <lineage>
        <taxon>Bacteria</taxon>
        <taxon>Bacillati</taxon>
        <taxon>Actinomycetota</taxon>
        <taxon>Candidatus Geothermincolia</taxon>
        <taxon>Candidatus Geothermincolales</taxon>
        <taxon>Candidatus Geothermincolaceae</taxon>
        <taxon>Candidatus Solincola</taxon>
    </lineage>
</organism>
<dbReference type="InterPro" id="IPR012338">
    <property type="entry name" value="Beta-lactam/transpept-like"/>
</dbReference>
<dbReference type="PANTHER" id="PTHR30627">
    <property type="entry name" value="PEPTIDOGLYCAN D,D-TRANSPEPTIDASE"/>
    <property type="match status" value="1"/>
</dbReference>
<dbReference type="AlphaFoldDB" id="A0A1F2WJB6"/>
<evidence type="ECO:0000313" key="3">
    <source>
        <dbReference type="EMBL" id="OFW56924.1"/>
    </source>
</evidence>
<dbReference type="SUPFAM" id="SSF56601">
    <property type="entry name" value="beta-lactamase/transpeptidase-like"/>
    <property type="match status" value="1"/>
</dbReference>
<dbReference type="EMBL" id="MELK01000040">
    <property type="protein sequence ID" value="OFW56924.1"/>
    <property type="molecule type" value="Genomic_DNA"/>
</dbReference>
<dbReference type="SUPFAM" id="SSF56519">
    <property type="entry name" value="Penicillin binding protein dimerisation domain"/>
    <property type="match status" value="1"/>
</dbReference>
<evidence type="ECO:0000259" key="2">
    <source>
        <dbReference type="Pfam" id="PF21922"/>
    </source>
</evidence>
<gene>
    <name evidence="3" type="ORF">A2Y75_07130</name>
</gene>
<dbReference type="InterPro" id="IPR054120">
    <property type="entry name" value="PBPA_dimer"/>
</dbReference>
<dbReference type="Gene3D" id="3.40.710.10">
    <property type="entry name" value="DD-peptidase/beta-lactamase superfamily"/>
    <property type="match status" value="1"/>
</dbReference>
<dbReference type="Pfam" id="PF00905">
    <property type="entry name" value="Transpeptidase"/>
    <property type="match status" value="1"/>
</dbReference>
<dbReference type="GO" id="GO:0071972">
    <property type="term" value="F:peptidoglycan L,D-transpeptidase activity"/>
    <property type="evidence" value="ECO:0007669"/>
    <property type="project" value="TreeGrafter"/>
</dbReference>
<comment type="caution">
    <text evidence="3">The sequence shown here is derived from an EMBL/GenBank/DDBJ whole genome shotgun (WGS) entry which is preliminary data.</text>
</comment>
<sequence length="476" mass="50607">MQRNIRVLGIFFIFLAVALLLNLTYIQVFGQKGLEENPANSRRLIREYSVERGSILTSDGQIAAQSRKTDGAYEYVRSYAQGGLLSHLLGYDSPQFGRSGLELQYNEYLLGRKPSRGWVDEMTKNVEKGYDLRITVDSGVQMAAAQALGARKGAVVAIDPRDGSLLACYSWPTFNPNLLVGQEVDAQGSLKADGQMRSYSQDSSSPLLNRATMGLFTPGSSFKILTASAGIESGFGPETVYDCPGIWPVGGSRVVNYGSPPKAFGSIDMDSALTLSVNTYFAQLAYNMGAGRLVDAAEAFGMNETIPLDYPGVEASSIPEADKMDSIELAWTGAGQGELLLTPLQMAIIGCAVANRGTIMLPHLMKDIRNGDEILERFETRPWKSPISSSTALSVLSMMVDVVENGTGSGAAIEGITVAGKTGTAEVQGKANHAWFVGIAPAENPQVVVAVLVENGGGGGAVAAPIAKQIMEAALK</sequence>
<reference evidence="3 4" key="1">
    <citation type="journal article" date="2016" name="Nat. Commun.">
        <title>Thousands of microbial genomes shed light on interconnected biogeochemical processes in an aquifer system.</title>
        <authorList>
            <person name="Anantharaman K."/>
            <person name="Brown C.T."/>
            <person name="Hug L.A."/>
            <person name="Sharon I."/>
            <person name="Castelle C.J."/>
            <person name="Probst A.J."/>
            <person name="Thomas B.C."/>
            <person name="Singh A."/>
            <person name="Wilkins M.J."/>
            <person name="Karaoz U."/>
            <person name="Brodie E.L."/>
            <person name="Williams K.H."/>
            <person name="Hubbard S.S."/>
            <person name="Banfield J.F."/>
        </authorList>
    </citation>
    <scope>NUCLEOTIDE SEQUENCE [LARGE SCALE GENOMIC DNA]</scope>
</reference>
<dbReference type="Proteomes" id="UP000177876">
    <property type="component" value="Unassembled WGS sequence"/>
</dbReference>
<dbReference type="InterPro" id="IPR001460">
    <property type="entry name" value="PCN-bd_Tpept"/>
</dbReference>
<feature type="domain" description="Penicillin-binding protein transpeptidase" evidence="1">
    <location>
        <begin position="153"/>
        <end position="472"/>
    </location>
</feature>
<feature type="domain" description="Penicillin binding protein A dimerisation" evidence="2">
    <location>
        <begin position="52"/>
        <end position="118"/>
    </location>
</feature>
<dbReference type="GO" id="GO:0005886">
    <property type="term" value="C:plasma membrane"/>
    <property type="evidence" value="ECO:0007669"/>
    <property type="project" value="TreeGrafter"/>
</dbReference>
<evidence type="ECO:0000259" key="1">
    <source>
        <dbReference type="Pfam" id="PF00905"/>
    </source>
</evidence>
<dbReference type="GO" id="GO:0008658">
    <property type="term" value="F:penicillin binding"/>
    <property type="evidence" value="ECO:0007669"/>
    <property type="project" value="InterPro"/>
</dbReference>
<dbReference type="InterPro" id="IPR036138">
    <property type="entry name" value="PBP_dimer_sf"/>
</dbReference>
<dbReference type="Pfam" id="PF21922">
    <property type="entry name" value="PBP_dimer_2"/>
    <property type="match status" value="1"/>
</dbReference>
<dbReference type="InterPro" id="IPR050515">
    <property type="entry name" value="Beta-lactam/transpept"/>
</dbReference>
<proteinExistence type="predicted"/>
<name>A0A1F2WJB6_9ACTN</name>
<protein>
    <submittedName>
        <fullName evidence="3">Uncharacterized protein</fullName>
    </submittedName>
</protein>
<dbReference type="GO" id="GO:0071555">
    <property type="term" value="P:cell wall organization"/>
    <property type="evidence" value="ECO:0007669"/>
    <property type="project" value="TreeGrafter"/>
</dbReference>